<dbReference type="SUPFAM" id="SSF48403">
    <property type="entry name" value="Ankyrin repeat"/>
    <property type="match status" value="4"/>
</dbReference>
<name>A0A1B7YVT8_COLHI</name>
<feature type="compositionally biased region" description="Acidic residues" evidence="3">
    <location>
        <begin position="1534"/>
        <end position="1564"/>
    </location>
</feature>
<feature type="repeat" description="ANK" evidence="2">
    <location>
        <begin position="1154"/>
        <end position="1186"/>
    </location>
</feature>
<feature type="repeat" description="ANK" evidence="2">
    <location>
        <begin position="2616"/>
        <end position="2648"/>
    </location>
</feature>
<feature type="repeat" description="ANK" evidence="2">
    <location>
        <begin position="2649"/>
        <end position="2681"/>
    </location>
</feature>
<feature type="compositionally biased region" description="Basic and acidic residues" evidence="3">
    <location>
        <begin position="24"/>
        <end position="36"/>
    </location>
</feature>
<feature type="repeat" description="ANK" evidence="2">
    <location>
        <begin position="2728"/>
        <end position="2760"/>
    </location>
</feature>
<feature type="domain" description="Nephrocystin 3-like N-terminal" evidence="4">
    <location>
        <begin position="1932"/>
        <end position="2111"/>
    </location>
</feature>
<dbReference type="Pfam" id="PF12796">
    <property type="entry name" value="Ank_2"/>
    <property type="match status" value="6"/>
</dbReference>
<organism evidence="5 6">
    <name type="scientific">Colletotrichum higginsianum (strain IMI 349063)</name>
    <name type="common">Crucifer anthracnose fungus</name>
    <dbReference type="NCBI Taxonomy" id="759273"/>
    <lineage>
        <taxon>Eukaryota</taxon>
        <taxon>Fungi</taxon>
        <taxon>Dikarya</taxon>
        <taxon>Ascomycota</taxon>
        <taxon>Pezizomycotina</taxon>
        <taxon>Sordariomycetes</taxon>
        <taxon>Hypocreomycetidae</taxon>
        <taxon>Glomerellales</taxon>
        <taxon>Glomerellaceae</taxon>
        <taxon>Colletotrichum</taxon>
        <taxon>Colletotrichum destructivum species complex</taxon>
    </lineage>
</organism>
<feature type="repeat" description="ANK" evidence="2">
    <location>
        <begin position="2798"/>
        <end position="2830"/>
    </location>
</feature>
<dbReference type="SUPFAM" id="SSF53167">
    <property type="entry name" value="Purine and uridine phosphorylases"/>
    <property type="match status" value="2"/>
</dbReference>
<dbReference type="GO" id="GO:0009116">
    <property type="term" value="P:nucleoside metabolic process"/>
    <property type="evidence" value="ECO:0007669"/>
    <property type="project" value="InterPro"/>
</dbReference>
<proteinExistence type="predicted"/>
<feature type="repeat" description="ANK" evidence="2">
    <location>
        <begin position="1220"/>
        <end position="1248"/>
    </location>
</feature>
<keyword evidence="1" id="KW-0677">Repeat</keyword>
<dbReference type="GO" id="GO:0003824">
    <property type="term" value="F:catalytic activity"/>
    <property type="evidence" value="ECO:0007669"/>
    <property type="project" value="InterPro"/>
</dbReference>
<dbReference type="PRINTS" id="PR01415">
    <property type="entry name" value="ANKYRIN"/>
</dbReference>
<dbReference type="Proteomes" id="UP000092177">
    <property type="component" value="Chromosome 1"/>
</dbReference>
<feature type="repeat" description="ANK" evidence="2">
    <location>
        <begin position="1253"/>
        <end position="1287"/>
    </location>
</feature>
<dbReference type="RefSeq" id="XP_018164581.1">
    <property type="nucleotide sequence ID" value="XM_018296219.1"/>
</dbReference>
<dbReference type="InterPro" id="IPR002110">
    <property type="entry name" value="Ankyrin_rpt"/>
</dbReference>
<evidence type="ECO:0000313" key="6">
    <source>
        <dbReference type="Proteomes" id="UP000092177"/>
    </source>
</evidence>
<feature type="repeat" description="ANK" evidence="2">
    <location>
        <begin position="2761"/>
        <end position="2797"/>
    </location>
</feature>
<dbReference type="SMART" id="SM00248">
    <property type="entry name" value="ANK"/>
    <property type="match status" value="22"/>
</dbReference>
<sequence>MPPLHDHSAELLSQVPSTQTASKRPHDEMTDSEDHAAIPPKRSKLSGTGDRIVTSRKKIRNKPTRDAYTVGWICALPVEMAAAEAMLDNVHEDLRTHAHDGNGYLLGSMGIHNVVIACLPSGQYGTITAALVASDMEKTFSSIRFRLIVGIGGGVPGRFDVRLGDVVVSHPTRTSPGVVQYDFGKTEQNGRFTRQGVLNKPPRELLTAIAKLRSHHGITVPVRSKEQTQSKAACTYLGVEQDRLFEADHEHHGDTCINCDLSRLVKRPARPDNSPMVHYGNIASGDQVMKHGTTRDLIAKELSVLCFEMEAAGLMDKFPSLVIRGICDYADSHKTKEWQPYAAATAAAYAKELLSFIHAHDGHSTPTSSVSSVVNELETTQQQRLLLLASLEFENIGSRHEGIRKAYAKTCQWLLQHPDYTSWQNDENFSDHHGFLWISGKPGAGKSTIMKFLVSRASRSPKAVVIFFFFNARGNALEKTVTGLYRSLFHQLLKQLPVLQEVLDDPRLPFLEKDTSHTWKLDHLRSLFLDAIKRVKTHQVICFIDALDECPEDQVREMLDFFQELGERAVLSKTRMHTCFSSRHYPHIGIKNGVRLTLEAQAGHAKDLEEYVRTKLENGDADSPQAIDIVKQILQKASGVFMWAVLVVEILNKEYQRGRIFAVQRRLDTIPEKLGDLFKDILTRDNENMDDLRLCIQWILFSRRPLKLKEYYFALASGLETDDALVWDSSRIPQKCMELFVLSSSKGLAETTATSKATNTDPTVQFIHESVRDFLLKDNGYKAIWPDAGPDFEAKSHDRLKSCCFSYIKVAATHWLSVSMYAGTSLPKACSYEASDLRLFVGYMLPFLEYANSQLFPHAECAAAVMSKIRFLQEFRQIQAAWVVFFNLFEKYEVRRLHKKTSLLCILAIQNSSSLLRECLKLGIGAEEPTWRVSSEHYCTPLHAAVFKGSQEAAEVLVRYSAKNGGSLRKQAARELHIDVVNKRGRTALSIAVEKQQSRVVGALLRRGADTTHKDRNGQTPFDLAIERGHVPTAMPFFDPVDPVYSVDAVKSVGPSPYQRNSTELLKQAIASAVRLRQDKMLDALLKRGSELGVDLGSERSRFAEVVVREKATSLLRIFLDNGAPVDDDLLCLAVRSCHKATVQILLDAEADLYGSGALHLAAESGDNAIIELLLQKGADVQGQDGSGRSPLCMASARGHHRIAEILLGEGADINHADSRGRNPLWRSIHAGHPHVVKLLLDKGANVHCVYIKGCRPLHLAIRMMNSAQESVQLLLEKGADVNCQQDNGMTALHLAAQRGEHSVVETLLRYGADPNLGDKRGKTALSEAINRAVESYPDHSQETILSLVRGGAELDAPSPEGLDIRAWALRLEEKHPGIGIHQSLLAVREDGALTSLLRHFREGIPPADTPKCRFEYSGKEVDDFPRPAAYRPRGSTDGECTLENVGKNALLPAECRGRLQAAVDGRCGSGPILRGLQRRGPTWLGKESSRTTFHAGRSTSTTPAIMGKRAQTEESNDSEEERRPRLTKRPREEEEEEPSTDEDSNGDDSDNSDSSDDCSDSSDDSCTAPDSKRPRVQQTLHCEDYTVGWVCALPKEMKAARLMLDDLHESLAKIPGDENTYTFGNIRDHNIVIACLPSGQYGITSAAIVAENMRRSFPSIKVRLMVGIGGGAPDKHDVRLGDVVVSHPTATSTGVVPYNFGKTVQAGRFEQTGFLNKPPRELLAVVAKLRSDDSSLPDRISASLGQLQERDPSSAPFTKPPDDPDRLFDATYDHIKGEDTCAKCEASKLLERPRRPTDHPKIHYGVIASADQVMKHGLTRRQLADDHDPLCFEMEAAGLMDSFPCLVIRGICDYSDSHKAKKWQEYAAATAAAYARELICVIPTHVIQNSLVHANLSPADKAMRRKDLWESLTFDQIDSRQSNIKSALGKTCRWLTSHQSYRDWLDPAKLPEHHGFLWISGKPGAGKSTIMKFVMSRTKRGKIKKSPANAAVIHFFFNARGEELEKTTLGMYRSLLHQLLENLPDLQQVLDTANFSLLKEGSSFPWELRLLQKLFKKAIRKLGQRQISCFIDALDECAEEEVREMVKFFEGIGRLAIKRGTTLYTCFSSRHYPHISIRNGLRLTLEEQNGHEKDLEEYVREKLETKNKKQTNDLTTQILRKSSGVFMWVVLVVDILNKEIRRGRMFAVKGRLDALPAGLSDLFEDILTRDNDNMEDLLLSIQWILFGKRPLNREEYYFALLSGLSTSEALQSPDEVPAESMELFVVSSSKGLAETISTETHARTVQFIHESVRDFLLKDGGLRKLWPDLGEDFENRSHDRLKTCCLVYLNKVDLLAQHSEDNYLLNTSNEDSNRIKNSVTDEFEFLDYATNMVLCHADVAAKTVPQDDFFLGFPLDQWIKLNNVLEGDKVWRHKPYSASLTYIIAGKGLSMLIETALRLDFDIETHGGHYKYPLLAALKEGHERTAEILLQHFVVKAGQSNHVPGSNWSTEVPASINCHDTEGRTPFFFAAQRGQIKIARRLLELGATAFSTPKKLRSSPFYEAVEKEQEDIVKLILDWHFEAGRPGSISTSCLSDVSNSHDINRQLLGVDTSNVKLSGENMSLTEVAGGTVQKDIQYALGVAARFGHTGIARLLLAYGADPQGTDYNMETPLKRAIEAGMEAVMELLLDAGATLSPAETLVDAGASVQAIGNQNETPLHHACARGDSEIATTLINAGADIQATDNKGNTPLHFACWGGHAEMVEALISQGANVHHRDEDGRTPIFDAAACIYSHGLGISLEILLNHGADINERDRSRQSPLFSAAESGSEESLSFILRKNADVGVVDDFSQTALFVVGGIDQASKARILVKAGLNPKHRDSLGQTTLHAACLTHRSDLEYLEFLHEEIHGDFGVDVRDNAGRTPLLNAAKSCNVNAIDFLLQKGADPNATDAEGRTSLYEVLLVDLSSYREKLRLAAVQGLLDSGADTTKPCPAGESLIDLASRLWRVKELHLLRSRLERSKEDGVLEVVF</sequence>
<keyword evidence="2" id="KW-0040">ANK repeat</keyword>
<dbReference type="PROSITE" id="PS50297">
    <property type="entry name" value="ANK_REP_REGION"/>
    <property type="match status" value="10"/>
</dbReference>
<dbReference type="PANTHER" id="PTHR46082:SF11">
    <property type="entry name" value="AAA+ ATPASE DOMAIN-CONTAINING PROTEIN-RELATED"/>
    <property type="match status" value="1"/>
</dbReference>
<feature type="repeat" description="ANK" evidence="2">
    <location>
        <begin position="2902"/>
        <end position="2934"/>
    </location>
</feature>
<feature type="region of interest" description="Disordered" evidence="3">
    <location>
        <begin position="1"/>
        <end position="60"/>
    </location>
</feature>
<dbReference type="InterPro" id="IPR036770">
    <property type="entry name" value="Ankyrin_rpt-contain_sf"/>
</dbReference>
<dbReference type="Gene3D" id="3.40.50.300">
    <property type="entry name" value="P-loop containing nucleotide triphosphate hydrolases"/>
    <property type="match status" value="2"/>
</dbReference>
<gene>
    <name evidence="5" type="ORF">CH63R_01244</name>
</gene>
<evidence type="ECO:0000313" key="5">
    <source>
        <dbReference type="EMBL" id="OBR16064.1"/>
    </source>
</evidence>
<dbReference type="InterPro" id="IPR035994">
    <property type="entry name" value="Nucleoside_phosphorylase_sf"/>
</dbReference>
<accession>A0A1B7YVT8</accession>
<feature type="repeat" description="ANK" evidence="2">
    <location>
        <begin position="2695"/>
        <end position="2727"/>
    </location>
</feature>
<dbReference type="GeneID" id="28860326"/>
<feature type="repeat" description="ANK" evidence="2">
    <location>
        <begin position="984"/>
        <end position="1016"/>
    </location>
</feature>
<feature type="repeat" description="ANK" evidence="2">
    <location>
        <begin position="2503"/>
        <end position="2535"/>
    </location>
</feature>
<dbReference type="PROSITE" id="PS50088">
    <property type="entry name" value="ANK_REPEAT"/>
    <property type="match status" value="14"/>
</dbReference>
<dbReference type="EMBL" id="LTAN01000001">
    <property type="protein sequence ID" value="OBR16064.1"/>
    <property type="molecule type" value="Genomic_DNA"/>
</dbReference>
<dbReference type="Pfam" id="PF00023">
    <property type="entry name" value="Ank"/>
    <property type="match status" value="1"/>
</dbReference>
<dbReference type="Pfam" id="PF24883">
    <property type="entry name" value="NPHP3_N"/>
    <property type="match status" value="2"/>
</dbReference>
<dbReference type="SUPFAM" id="SSF52540">
    <property type="entry name" value="P-loop containing nucleoside triphosphate hydrolases"/>
    <property type="match status" value="2"/>
</dbReference>
<dbReference type="OrthoDB" id="194358at2759"/>
<keyword evidence="6" id="KW-1185">Reference proteome</keyword>
<dbReference type="VEuPathDB" id="FungiDB:CH63R_01244"/>
<protein>
    <submittedName>
        <fullName evidence="5">Pfs domain-containing protein</fullName>
    </submittedName>
</protein>
<dbReference type="InterPro" id="IPR027417">
    <property type="entry name" value="P-loop_NTPase"/>
</dbReference>
<dbReference type="Gene3D" id="3.40.50.1580">
    <property type="entry name" value="Nucleoside phosphorylase domain"/>
    <property type="match status" value="2"/>
</dbReference>
<feature type="domain" description="Nephrocystin 3-like N-terminal" evidence="4">
    <location>
        <begin position="410"/>
        <end position="583"/>
    </location>
</feature>
<feature type="repeat" description="ANK" evidence="2">
    <location>
        <begin position="1187"/>
        <end position="1219"/>
    </location>
</feature>
<dbReference type="KEGG" id="chig:CH63R_01244"/>
<evidence type="ECO:0000256" key="1">
    <source>
        <dbReference type="ARBA" id="ARBA00022737"/>
    </source>
</evidence>
<feature type="compositionally biased region" description="Basic and acidic residues" evidence="3">
    <location>
        <begin position="1521"/>
        <end position="1533"/>
    </location>
</feature>
<feature type="region of interest" description="Disordered" evidence="3">
    <location>
        <begin position="1474"/>
        <end position="1576"/>
    </location>
</feature>
<dbReference type="PANTHER" id="PTHR46082">
    <property type="entry name" value="ATP/GTP-BINDING PROTEIN-RELATED"/>
    <property type="match status" value="1"/>
</dbReference>
<comment type="caution">
    <text evidence="5">The sequence shown here is derived from an EMBL/GenBank/DDBJ whole genome shotgun (WGS) entry which is preliminary data.</text>
</comment>
<feature type="repeat" description="ANK" evidence="2">
    <location>
        <begin position="1288"/>
        <end position="1320"/>
    </location>
</feature>
<reference evidence="6" key="1">
    <citation type="journal article" date="2017" name="BMC Genomics">
        <title>Gapless genome assembly of Colletotrichum higginsianum reveals chromosome structure and association of transposable elements with secondary metabolite gene clusters.</title>
        <authorList>
            <person name="Dallery J.-F."/>
            <person name="Lapalu N."/>
            <person name="Zampounis A."/>
            <person name="Pigne S."/>
            <person name="Luyten I."/>
            <person name="Amselem J."/>
            <person name="Wittenberg A.H.J."/>
            <person name="Zhou S."/>
            <person name="de Queiroz M.V."/>
            <person name="Robin G.P."/>
            <person name="Auger A."/>
            <person name="Hainaut M."/>
            <person name="Henrissat B."/>
            <person name="Kim K.-T."/>
            <person name="Lee Y.-H."/>
            <person name="Lespinet O."/>
            <person name="Schwartz D.C."/>
            <person name="Thon M.R."/>
            <person name="O'Connell R.J."/>
        </authorList>
    </citation>
    <scope>NUCLEOTIDE SEQUENCE [LARGE SCALE GENOMIC DNA]</scope>
    <source>
        <strain evidence="6">IMI 349063</strain>
    </source>
</reference>
<evidence type="ECO:0000256" key="3">
    <source>
        <dbReference type="SAM" id="MobiDB-lite"/>
    </source>
</evidence>
<dbReference type="Gene3D" id="1.25.40.20">
    <property type="entry name" value="Ankyrin repeat-containing domain"/>
    <property type="match status" value="5"/>
</dbReference>
<dbReference type="InterPro" id="IPR053137">
    <property type="entry name" value="NLR-like"/>
</dbReference>
<dbReference type="InterPro" id="IPR056884">
    <property type="entry name" value="NPHP3-like_N"/>
</dbReference>
<evidence type="ECO:0000256" key="2">
    <source>
        <dbReference type="PROSITE-ProRule" id="PRU00023"/>
    </source>
</evidence>
<evidence type="ECO:0000259" key="4">
    <source>
        <dbReference type="Pfam" id="PF24883"/>
    </source>
</evidence>
<feature type="region of interest" description="Disordered" evidence="3">
    <location>
        <begin position="1745"/>
        <end position="1767"/>
    </location>
</feature>